<evidence type="ECO:0000313" key="2">
    <source>
        <dbReference type="EMBL" id="MED6212834.1"/>
    </source>
</evidence>
<feature type="region of interest" description="Disordered" evidence="1">
    <location>
        <begin position="1"/>
        <end position="114"/>
    </location>
</feature>
<keyword evidence="3" id="KW-1185">Reference proteome</keyword>
<gene>
    <name evidence="2" type="ORF">PIB30_087257</name>
</gene>
<dbReference type="Proteomes" id="UP001341840">
    <property type="component" value="Unassembled WGS sequence"/>
</dbReference>
<comment type="caution">
    <text evidence="2">The sequence shown here is derived from an EMBL/GenBank/DDBJ whole genome shotgun (WGS) entry which is preliminary data.</text>
</comment>
<proteinExistence type="predicted"/>
<protein>
    <submittedName>
        <fullName evidence="2">Uncharacterized protein</fullName>
    </submittedName>
</protein>
<dbReference type="EMBL" id="JASCZI010243184">
    <property type="protein sequence ID" value="MED6212834.1"/>
    <property type="molecule type" value="Genomic_DNA"/>
</dbReference>
<feature type="compositionally biased region" description="Basic and acidic residues" evidence="1">
    <location>
        <begin position="1"/>
        <end position="15"/>
    </location>
</feature>
<organism evidence="2 3">
    <name type="scientific">Stylosanthes scabra</name>
    <dbReference type="NCBI Taxonomy" id="79078"/>
    <lineage>
        <taxon>Eukaryota</taxon>
        <taxon>Viridiplantae</taxon>
        <taxon>Streptophyta</taxon>
        <taxon>Embryophyta</taxon>
        <taxon>Tracheophyta</taxon>
        <taxon>Spermatophyta</taxon>
        <taxon>Magnoliopsida</taxon>
        <taxon>eudicotyledons</taxon>
        <taxon>Gunneridae</taxon>
        <taxon>Pentapetalae</taxon>
        <taxon>rosids</taxon>
        <taxon>fabids</taxon>
        <taxon>Fabales</taxon>
        <taxon>Fabaceae</taxon>
        <taxon>Papilionoideae</taxon>
        <taxon>50 kb inversion clade</taxon>
        <taxon>dalbergioids sensu lato</taxon>
        <taxon>Dalbergieae</taxon>
        <taxon>Pterocarpus clade</taxon>
        <taxon>Stylosanthes</taxon>
    </lineage>
</organism>
<accession>A0ABU6YU60</accession>
<name>A0ABU6YU60_9FABA</name>
<evidence type="ECO:0000313" key="3">
    <source>
        <dbReference type="Proteomes" id="UP001341840"/>
    </source>
</evidence>
<evidence type="ECO:0000256" key="1">
    <source>
        <dbReference type="SAM" id="MobiDB-lite"/>
    </source>
</evidence>
<feature type="compositionally biased region" description="Pro residues" evidence="1">
    <location>
        <begin position="38"/>
        <end position="53"/>
    </location>
</feature>
<feature type="compositionally biased region" description="Low complexity" evidence="1">
    <location>
        <begin position="89"/>
        <end position="98"/>
    </location>
</feature>
<reference evidence="2 3" key="1">
    <citation type="journal article" date="2023" name="Plants (Basel)">
        <title>Bridging the Gap: Combining Genomics and Transcriptomics Approaches to Understand Stylosanthes scabra, an Orphan Legume from the Brazilian Caatinga.</title>
        <authorList>
            <person name="Ferreira-Neto J.R.C."/>
            <person name="da Silva M.D."/>
            <person name="Binneck E."/>
            <person name="de Melo N.F."/>
            <person name="da Silva R.H."/>
            <person name="de Melo A.L.T.M."/>
            <person name="Pandolfi V."/>
            <person name="Bustamante F.O."/>
            <person name="Brasileiro-Vidal A.C."/>
            <person name="Benko-Iseppon A.M."/>
        </authorList>
    </citation>
    <scope>NUCLEOTIDE SEQUENCE [LARGE SCALE GENOMIC DNA]</scope>
    <source>
        <tissue evidence="2">Leaves</tissue>
    </source>
</reference>
<sequence length="114" mass="11925">MAREDHGKGRGDRGRGSGGHRGRPRKSTGILLDLGQVDPPPTQDTATPPPTVIPTPSLSEGLPAMRMIPTPGSRVQSSDTPGAWRHSDPSAPSSSQPAYGDDDDDALPPPEQTL</sequence>